<evidence type="ECO:0000256" key="1">
    <source>
        <dbReference type="SAM" id="SignalP"/>
    </source>
</evidence>
<organism evidence="2 3">
    <name type="scientific">Chitinophaga pollutisoli</name>
    <dbReference type="NCBI Taxonomy" id="3133966"/>
    <lineage>
        <taxon>Bacteria</taxon>
        <taxon>Pseudomonadati</taxon>
        <taxon>Bacteroidota</taxon>
        <taxon>Chitinophagia</taxon>
        <taxon>Chitinophagales</taxon>
        <taxon>Chitinophagaceae</taxon>
        <taxon>Chitinophaga</taxon>
    </lineage>
</organism>
<protein>
    <submittedName>
        <fullName evidence="2">Uncharacterized protein</fullName>
    </submittedName>
</protein>
<keyword evidence="3" id="KW-1185">Reference proteome</keyword>
<accession>A0ABZ2YJW6</accession>
<feature type="chain" id="PRO_5046528377" evidence="1">
    <location>
        <begin position="22"/>
        <end position="382"/>
    </location>
</feature>
<dbReference type="EMBL" id="CP149822">
    <property type="protein sequence ID" value="WZN39908.1"/>
    <property type="molecule type" value="Genomic_DNA"/>
</dbReference>
<dbReference type="Proteomes" id="UP001485459">
    <property type="component" value="Chromosome"/>
</dbReference>
<feature type="signal peptide" evidence="1">
    <location>
        <begin position="1"/>
        <end position="21"/>
    </location>
</feature>
<proteinExistence type="predicted"/>
<name>A0ABZ2YJW6_9BACT</name>
<evidence type="ECO:0000313" key="2">
    <source>
        <dbReference type="EMBL" id="WZN39908.1"/>
    </source>
</evidence>
<keyword evidence="1" id="KW-0732">Signal</keyword>
<evidence type="ECO:0000313" key="3">
    <source>
        <dbReference type="Proteomes" id="UP001485459"/>
    </source>
</evidence>
<reference evidence="3" key="1">
    <citation type="submission" date="2024-03" db="EMBL/GenBank/DDBJ databases">
        <title>Chitinophaga horti sp. nov., isolated from garden soil.</title>
        <authorList>
            <person name="Lee D.S."/>
            <person name="Han D.M."/>
            <person name="Baek J.H."/>
            <person name="Choi D.G."/>
            <person name="Jeon J.H."/>
            <person name="Jeon C.O."/>
        </authorList>
    </citation>
    <scope>NUCLEOTIDE SEQUENCE [LARGE SCALE GENOMIC DNA]</scope>
    <source>
        <strain evidence="3">GPA1</strain>
    </source>
</reference>
<dbReference type="RefSeq" id="WP_341834872.1">
    <property type="nucleotide sequence ID" value="NZ_CP149822.1"/>
</dbReference>
<gene>
    <name evidence="2" type="ORF">WJU16_18180</name>
</gene>
<sequence length="382" mass="43555">MNFRITLIILNLLACVPFARAQEDAFATRLLHEIAAEQAATDSFYYAGMFPSHRYYGHPRGKMKHDNNVFFTGLIALTLGEMQDQFHSADSTLCRNIRAKACATFPYFRHKSGRSTYNFWRTNPSMVFPNSGFLNLFKKWHSLPDDIDDTSILLLAMEADSATARATRLLMEQHANTVSYGIKNTFRKYRDIPAYSTWFGKSMPIDFDACVLANTLYFMHRYNMAGGRFDSATVQLLAAFIQNREYMTHPAYISPHYARSPVLIYHFARLIGRYPIPELSQHRGVLVADAKQLLAQASDDMDRVILSTALLWLGEPAPEIDLGKVRTDGDFVFFVAGFNSLLPDFGKKTFSGYHLISYYYKCPAYNKVLLLQHHLLRASLKA</sequence>